<evidence type="ECO:0008006" key="4">
    <source>
        <dbReference type="Google" id="ProtNLM"/>
    </source>
</evidence>
<comment type="caution">
    <text evidence="2">The sequence shown here is derived from an EMBL/GenBank/DDBJ whole genome shotgun (WGS) entry which is preliminary data.</text>
</comment>
<dbReference type="EMBL" id="JAUIZM010000003">
    <property type="protein sequence ID" value="KAK1395280.1"/>
    <property type="molecule type" value="Genomic_DNA"/>
</dbReference>
<evidence type="ECO:0000313" key="3">
    <source>
        <dbReference type="Proteomes" id="UP001237642"/>
    </source>
</evidence>
<reference evidence="2" key="1">
    <citation type="submission" date="2023-02" db="EMBL/GenBank/DDBJ databases">
        <title>Genome of toxic invasive species Heracleum sosnowskyi carries increased number of genes despite the absence of recent whole-genome duplications.</title>
        <authorList>
            <person name="Schelkunov M."/>
            <person name="Shtratnikova V."/>
            <person name="Makarenko M."/>
            <person name="Klepikova A."/>
            <person name="Omelchenko D."/>
            <person name="Novikova G."/>
            <person name="Obukhova E."/>
            <person name="Bogdanov V."/>
            <person name="Penin A."/>
            <person name="Logacheva M."/>
        </authorList>
    </citation>
    <scope>NUCLEOTIDE SEQUENCE</scope>
    <source>
        <strain evidence="2">Hsosn_3</strain>
        <tissue evidence="2">Leaf</tissue>
    </source>
</reference>
<name>A0AAD8MYW6_9APIA</name>
<dbReference type="PANTHER" id="PTHR45786">
    <property type="entry name" value="DNA BINDING PROTEIN-LIKE"/>
    <property type="match status" value="1"/>
</dbReference>
<accession>A0AAD8MYW6</accession>
<dbReference type="PANTHER" id="PTHR45786:SF66">
    <property type="entry name" value="HOOK MOTIF PROTEIN, PUTATIVE-RELATED"/>
    <property type="match status" value="1"/>
</dbReference>
<evidence type="ECO:0000313" key="2">
    <source>
        <dbReference type="EMBL" id="KAK1395280.1"/>
    </source>
</evidence>
<gene>
    <name evidence="2" type="ORF">POM88_014336</name>
</gene>
<dbReference type="AlphaFoldDB" id="A0AAD8MYW6"/>
<organism evidence="2 3">
    <name type="scientific">Heracleum sosnowskyi</name>
    <dbReference type="NCBI Taxonomy" id="360622"/>
    <lineage>
        <taxon>Eukaryota</taxon>
        <taxon>Viridiplantae</taxon>
        <taxon>Streptophyta</taxon>
        <taxon>Embryophyta</taxon>
        <taxon>Tracheophyta</taxon>
        <taxon>Spermatophyta</taxon>
        <taxon>Magnoliopsida</taxon>
        <taxon>eudicotyledons</taxon>
        <taxon>Gunneridae</taxon>
        <taxon>Pentapetalae</taxon>
        <taxon>asterids</taxon>
        <taxon>campanulids</taxon>
        <taxon>Apiales</taxon>
        <taxon>Apiaceae</taxon>
        <taxon>Apioideae</taxon>
        <taxon>apioid superclade</taxon>
        <taxon>Tordylieae</taxon>
        <taxon>Tordyliinae</taxon>
        <taxon>Heracleum</taxon>
    </lineage>
</organism>
<reference evidence="2" key="2">
    <citation type="submission" date="2023-05" db="EMBL/GenBank/DDBJ databases">
        <authorList>
            <person name="Schelkunov M.I."/>
        </authorList>
    </citation>
    <scope>NUCLEOTIDE SEQUENCE</scope>
    <source>
        <strain evidence="2">Hsosn_3</strain>
        <tissue evidence="2">Leaf</tissue>
    </source>
</reference>
<sequence>MDENRNNQTPNYIPNKKRRRPKKENLCNSENSLTNSAGQTLASLLTKKRGRPTKNAFDMHKIQQSQNSGVQLFIVDQNSAPSHQFSTPAATTIPPKAQSVKSNRTPISDISNLNGNRELVNPTAGQTTTALLIKKPGMPIKNAFGLHKIQQSQNLGVQFSKMGQHSAPLHQFSTKDVTQSIIDNVTPLTHLSSNTAAPNIPSKEQSVKSIRTPLTDISNLTDAGRRRSIMSKWKPKKFPSATSLDIPPYTENKRSDTIESIKSKRCNKENRRGIFVCVPFVSSIDIPIPGTTKIPTSENPHDVSSSSGKNLLESFNDADDMETDIDDPEYHRGEYTSDFEFGSDTLQEDLWAEYMDLGKPDKICTKCKAYMWNQECNNKSAKYSVPTFSICYKNGHIQLPEERRPPQFLASLLAGGPKTSHFKHCIRTYNSLFACTSLGGKIDHKINNGGAPYCFKLCGQNYHLLGSMLPKDGDTPKFCQLYIYDTENEIQNRLNVVPGSDCTNPDFVEGLLKMLDENNKLVEGFHMVRDRFDLKYPEEFSLVLLSSKAASGRPNHVIQSKEVVALIVGDIEETDGFKDIVVQTKNKFF</sequence>
<feature type="region of interest" description="Disordered" evidence="1">
    <location>
        <begin position="1"/>
        <end position="34"/>
    </location>
</feature>
<protein>
    <recommendedName>
        <fullName evidence="4">Helitron helicase-like domain-containing protein</fullName>
    </recommendedName>
</protein>
<keyword evidence="3" id="KW-1185">Reference proteome</keyword>
<evidence type="ECO:0000256" key="1">
    <source>
        <dbReference type="SAM" id="MobiDB-lite"/>
    </source>
</evidence>
<dbReference type="Proteomes" id="UP001237642">
    <property type="component" value="Unassembled WGS sequence"/>
</dbReference>
<proteinExistence type="predicted"/>